<dbReference type="OrthoDB" id="10256055at2759"/>
<name>A0A0V1PZH1_9ASCO</name>
<evidence type="ECO:0000313" key="2">
    <source>
        <dbReference type="Proteomes" id="UP000054251"/>
    </source>
</evidence>
<dbReference type="PANTHER" id="PTHR41677">
    <property type="entry name" value="YALI0B19030P"/>
    <property type="match status" value="1"/>
</dbReference>
<dbReference type="EMBL" id="LMYN01000046">
    <property type="protein sequence ID" value="KSA01668.1"/>
    <property type="molecule type" value="Genomic_DNA"/>
</dbReference>
<gene>
    <name evidence="1" type="ORF">AC631_02542</name>
</gene>
<comment type="caution">
    <text evidence="1">The sequence shown here is derived from an EMBL/GenBank/DDBJ whole genome shotgun (WGS) entry which is preliminary data.</text>
</comment>
<dbReference type="Proteomes" id="UP000054251">
    <property type="component" value="Unassembled WGS sequence"/>
</dbReference>
<evidence type="ECO:0000313" key="1">
    <source>
        <dbReference type="EMBL" id="KSA01668.1"/>
    </source>
</evidence>
<dbReference type="PANTHER" id="PTHR41677:SF1">
    <property type="entry name" value="FE2OG DIOXYGENASE DOMAIN-CONTAINING PROTEIN"/>
    <property type="match status" value="1"/>
</dbReference>
<keyword evidence="2" id="KW-1185">Reference proteome</keyword>
<organism evidence="1 2">
    <name type="scientific">Debaryomyces fabryi</name>
    <dbReference type="NCBI Taxonomy" id="58627"/>
    <lineage>
        <taxon>Eukaryota</taxon>
        <taxon>Fungi</taxon>
        <taxon>Dikarya</taxon>
        <taxon>Ascomycota</taxon>
        <taxon>Saccharomycotina</taxon>
        <taxon>Pichiomycetes</taxon>
        <taxon>Debaryomycetaceae</taxon>
        <taxon>Debaryomyces</taxon>
    </lineage>
</organism>
<sequence length="387" mass="44862">MLTDEILNENHHLDIPQSTIELEIAALVSDLEKKIGFKKDQPFDPDIHLIFSDEAFLKTEKHTLTELGINKTHCPHITDLAGTQPFPLFSEEAIDIMKWEIFHDPEFLKEFGRVSVFGKDISRLDFQISGFAHKTRFIREAWRHPKTMEIMHKIAGIKLKIPHVFSEGLVNASLVHINDRDKKVDSKEELIELKRQQDNSSSEIPSTLYWHYDSPPFVLVLMLSAPECMVGGETAIKTGNESIFRIPNPKVGYATFLQGRVVKHIATKPLNSCDRISYVVSFIPEDINVPDTTVCTSEKPSAAPTYTNDKFYPNWVNYRFERLEKRMQKFRESVMNNYENNKKFDQMRTIEFCKDIEQYLKGTWKEFEIVNDDVFPPKLFSIPYANL</sequence>
<dbReference type="AlphaFoldDB" id="A0A0V1PZH1"/>
<protein>
    <recommendedName>
        <fullName evidence="3">Fe2OG dioxygenase domain-containing protein</fullName>
    </recommendedName>
</protein>
<dbReference type="RefSeq" id="XP_015467770.1">
    <property type="nucleotide sequence ID" value="XM_015611372.1"/>
</dbReference>
<proteinExistence type="predicted"/>
<reference evidence="1 2" key="1">
    <citation type="submission" date="2015-11" db="EMBL/GenBank/DDBJ databases">
        <title>The genome of Debaryomyces fabryi.</title>
        <authorList>
            <person name="Tafer H."/>
            <person name="Lopandic K."/>
        </authorList>
    </citation>
    <scope>NUCLEOTIDE SEQUENCE [LARGE SCALE GENOMIC DNA]</scope>
    <source>
        <strain evidence="1 2">CBS 789</strain>
    </source>
</reference>
<accession>A0A0V1PZH1</accession>
<dbReference type="GeneID" id="26839551"/>
<evidence type="ECO:0008006" key="3">
    <source>
        <dbReference type="Google" id="ProtNLM"/>
    </source>
</evidence>